<dbReference type="EMBL" id="JAOWKX010000016">
    <property type="protein sequence ID" value="MCV2886681.1"/>
    <property type="molecule type" value="Genomic_DNA"/>
</dbReference>
<dbReference type="RefSeq" id="WP_263713972.1">
    <property type="nucleotide sequence ID" value="NZ_JAOWKX010000016.1"/>
</dbReference>
<sequence>MSSLATASLPDKLEYSPLQAELGGIYSDNLNPTLKNDVSGYGASLAVNGMLHHRFEGAEIALDYDASSEYLKGSSSEAEFDDSFLDYSLGIYSHLYLQPAWQLHLGIATRQDEQRFGEGISRFQKNQMSPFTLIQQDISSQLIYGVSPDYRSISVSLGYKTDRYRENAIYPQQFESDESSAAATLRFAISDATQLLAEVEAQSFDYAAISREDFNVYSALGGVYWQLSGKSALSLMLGGYQNHADNGGDTSGLRWKVGFEYSPYEDSELIFHSGRVNKTSEDLFASRSIEDSYSIAWTRAFNSRWQLATNGTYKRVKFQSDNITNAPSSEVKEWALNVLIGFQLSSFQSLALEMMHKDVKGDGTVVEYDQNEVNILWKYQL</sequence>
<evidence type="ECO:0000313" key="1">
    <source>
        <dbReference type="EMBL" id="MCV2886681.1"/>
    </source>
</evidence>
<dbReference type="Proteomes" id="UP001652504">
    <property type="component" value="Unassembled WGS sequence"/>
</dbReference>
<organism evidence="1 2">
    <name type="scientific">Fluctibacter corallii</name>
    <dbReference type="NCBI Taxonomy" id="2984329"/>
    <lineage>
        <taxon>Bacteria</taxon>
        <taxon>Pseudomonadati</taxon>
        <taxon>Pseudomonadota</taxon>
        <taxon>Gammaproteobacteria</taxon>
        <taxon>Alteromonadales</taxon>
        <taxon>Alteromonadaceae</taxon>
        <taxon>Fluctibacter</taxon>
    </lineage>
</organism>
<protein>
    <submittedName>
        <fullName evidence="1">Uncharacterized protein</fullName>
    </submittedName>
</protein>
<keyword evidence="2" id="KW-1185">Reference proteome</keyword>
<reference evidence="1 2" key="1">
    <citation type="submission" date="2022-10" db="EMBL/GenBank/DDBJ databases">
        <title>Aestuariibacter sp. AA17 isolated from Montipora capitata coral fragment.</title>
        <authorList>
            <person name="Emsley S.A."/>
            <person name="Pfannmuller K.M."/>
            <person name="Loughran R.M."/>
            <person name="Shlafstein M."/>
            <person name="Papke E."/>
            <person name="Saw J.H."/>
            <person name="Ushijima B."/>
            <person name="Videau P."/>
        </authorList>
    </citation>
    <scope>NUCLEOTIDE SEQUENCE [LARGE SCALE GENOMIC DNA]</scope>
    <source>
        <strain evidence="1 2">AA17</strain>
    </source>
</reference>
<comment type="caution">
    <text evidence="1">The sequence shown here is derived from an EMBL/GenBank/DDBJ whole genome shotgun (WGS) entry which is preliminary data.</text>
</comment>
<name>A0ABT3AEM4_9ALTE</name>
<proteinExistence type="predicted"/>
<accession>A0ABT3AEM4</accession>
<evidence type="ECO:0000313" key="2">
    <source>
        <dbReference type="Proteomes" id="UP001652504"/>
    </source>
</evidence>
<gene>
    <name evidence="1" type="ORF">OE749_18475</name>
</gene>